<feature type="domain" description="G" evidence="1">
    <location>
        <begin position="381"/>
        <end position="428"/>
    </location>
</feature>
<reference evidence="4" key="1">
    <citation type="submission" date="2023-01" db="EMBL/GenBank/DDBJ databases">
        <title>Key to firefly adult light organ development and bioluminescence: homeobox transcription factors regulate luciferase expression and transportation to peroxisome.</title>
        <authorList>
            <person name="Fu X."/>
        </authorList>
    </citation>
    <scope>NUCLEOTIDE SEQUENCE [LARGE SCALE GENOMIC DNA]</scope>
</reference>
<comment type="caution">
    <text evidence="3">The sequence shown here is derived from an EMBL/GenBank/DDBJ whole genome shotgun (WGS) entry which is preliminary data.</text>
</comment>
<sequence length="717" mass="81079">MFSKIYKISINRVLCIFQKQFHINKPLKNNPQTDYNQVKSEFEKLVDTHIDKIVFNSNLLKSNPKFDFKKRLELKKIQKTLANEFKNIEPLPSVLKYLITNEEEIPNTKPISSSDNEKIEEKTHFPFANTTAIPIATTQINEPPQEKDIADSAELEIIQRQQVYADHNNWMLDYENYEGEREDNDDATQWKINYGTPDPNSRVSNIPCGGCGALLHCKDTAIPGYIPSEIFKNSLRLGGVRLQALICQRCHFLKNYNLALQVRVSADDYPKVLETIKVKRGLILLIIDLLDFPCSLWPGIINVLGHKKPIIIAGNKVDLLPRDSRGYLDRIKYVLEETVKESFGKQASKIKHVSLISAKTGWGVEELITAMHNIWGTNGDVFLVGCTNVGKSSLFNCLLQSDFCKIQAVDLVQRATTSVWPGTTMNLLKFPILRPSGWRLFARTKRLQAMNKINAATDRMNKRLLKETGEAKYATLIGHLDRTFTPEMYQTEASDPFAVSGHANASGRAKIGINEKDPLFATSKWCYDTPGVVHPEQIIHLLTTEELTLVLPRDPIQPKSFSIRLGQTVFIAGLARLDYVSGPSNLKVTVFCSESLPITICYTEHAQELYNTFLGTDLLVVPKGSEERMKQWPHLKEAQLPLHLKGVQNNVSCGDILLSNAGWISVSSKYDLSFKAWTPESRGIHVRQSILPFAVELRGKKIRRTPAYTSDKIFIPK</sequence>
<accession>A0AAN7P5C0</accession>
<name>A0AAN7P5C0_9COLE</name>
<evidence type="ECO:0000259" key="2">
    <source>
        <dbReference type="Pfam" id="PF21516"/>
    </source>
</evidence>
<dbReference type="AlphaFoldDB" id="A0AAN7P5C0"/>
<dbReference type="InterPro" id="IPR027417">
    <property type="entry name" value="P-loop_NTPase"/>
</dbReference>
<dbReference type="Proteomes" id="UP001353858">
    <property type="component" value="Unassembled WGS sequence"/>
</dbReference>
<keyword evidence="4" id="KW-1185">Reference proteome</keyword>
<dbReference type="InterPro" id="IPR006073">
    <property type="entry name" value="GTP-bd"/>
</dbReference>
<organism evidence="3 4">
    <name type="scientific">Aquatica leii</name>
    <dbReference type="NCBI Taxonomy" id="1421715"/>
    <lineage>
        <taxon>Eukaryota</taxon>
        <taxon>Metazoa</taxon>
        <taxon>Ecdysozoa</taxon>
        <taxon>Arthropoda</taxon>
        <taxon>Hexapoda</taxon>
        <taxon>Insecta</taxon>
        <taxon>Pterygota</taxon>
        <taxon>Neoptera</taxon>
        <taxon>Endopterygota</taxon>
        <taxon>Coleoptera</taxon>
        <taxon>Polyphaga</taxon>
        <taxon>Elateriformia</taxon>
        <taxon>Elateroidea</taxon>
        <taxon>Lampyridae</taxon>
        <taxon>Luciolinae</taxon>
        <taxon>Aquatica</taxon>
    </lineage>
</organism>
<gene>
    <name evidence="3" type="ORF">RN001_012310</name>
</gene>
<dbReference type="CDD" id="cd01855">
    <property type="entry name" value="YqeH"/>
    <property type="match status" value="1"/>
</dbReference>
<protein>
    <recommendedName>
        <fullName evidence="5">G domain-containing protein</fullName>
    </recommendedName>
</protein>
<evidence type="ECO:0000259" key="1">
    <source>
        <dbReference type="Pfam" id="PF01926"/>
    </source>
</evidence>
<dbReference type="PANTHER" id="PTHR46406">
    <property type="entry name" value="NITRIC OXIDE-ASSOCIATED PROTEIN 1"/>
    <property type="match status" value="1"/>
</dbReference>
<dbReference type="InterPro" id="IPR048422">
    <property type="entry name" value="NOA1/YqeH-like_C"/>
</dbReference>
<dbReference type="InterPro" id="IPR052807">
    <property type="entry name" value="Mito_transl_resp_regulator"/>
</dbReference>
<proteinExistence type="predicted"/>
<dbReference type="Gene3D" id="3.40.50.300">
    <property type="entry name" value="P-loop containing nucleotide triphosphate hydrolases"/>
    <property type="match status" value="1"/>
</dbReference>
<dbReference type="Pfam" id="PF21516">
    <property type="entry name" value="YqeH-like_C"/>
    <property type="match status" value="1"/>
</dbReference>
<dbReference type="PANTHER" id="PTHR46406:SF1">
    <property type="entry name" value="NITRIC OXIDE-ASSOCIATED PROTEIN 1"/>
    <property type="match status" value="1"/>
</dbReference>
<feature type="domain" description="NOA1/YqeH-like C-terminal" evidence="2">
    <location>
        <begin position="588"/>
        <end position="690"/>
    </location>
</feature>
<evidence type="ECO:0000313" key="4">
    <source>
        <dbReference type="Proteomes" id="UP001353858"/>
    </source>
</evidence>
<evidence type="ECO:0000313" key="3">
    <source>
        <dbReference type="EMBL" id="KAK4875888.1"/>
    </source>
</evidence>
<dbReference type="GO" id="GO:0005525">
    <property type="term" value="F:GTP binding"/>
    <property type="evidence" value="ECO:0007669"/>
    <property type="project" value="InterPro"/>
</dbReference>
<evidence type="ECO:0008006" key="5">
    <source>
        <dbReference type="Google" id="ProtNLM"/>
    </source>
</evidence>
<dbReference type="SUPFAM" id="SSF52540">
    <property type="entry name" value="P-loop containing nucleoside triphosphate hydrolases"/>
    <property type="match status" value="1"/>
</dbReference>
<dbReference type="EMBL" id="JARPUR010000005">
    <property type="protein sequence ID" value="KAK4875888.1"/>
    <property type="molecule type" value="Genomic_DNA"/>
</dbReference>
<dbReference type="Pfam" id="PF01926">
    <property type="entry name" value="MMR_HSR1"/>
    <property type="match status" value="1"/>
</dbReference>